<dbReference type="PANTHER" id="PTHR12192:SF2">
    <property type="entry name" value="GLUTATHIONE-SPECIFIC GAMMA-GLUTAMYLCYCLOTRANSFERASE 2"/>
    <property type="match status" value="1"/>
</dbReference>
<dbReference type="GO" id="GO:0003723">
    <property type="term" value="F:RNA binding"/>
    <property type="evidence" value="ECO:0007669"/>
    <property type="project" value="InterPro"/>
</dbReference>
<dbReference type="InterPro" id="IPR006840">
    <property type="entry name" value="ChaC"/>
</dbReference>
<reference evidence="6" key="1">
    <citation type="submission" date="2021-11" db="EMBL/GenBank/DDBJ databases">
        <authorList>
            <consortium name="Genoscope - CEA"/>
            <person name="William W."/>
        </authorList>
    </citation>
    <scope>NUCLEOTIDE SEQUENCE</scope>
</reference>
<gene>
    <name evidence="6" type="ORF">PECAL_1P11240</name>
</gene>
<sequence>MSDFTSAWAACKDDAARIELFNRWLKSRRPLPSEDARHAAFRLRASLVGLDEEARIARGEQPPVPPCRTPPRTPPRSPPASPKTPKRRELKHQRSACAEAYSVHDDWDDIWIFGYGSILWRQGFAFERSIVGYVKGHVRRFHLADAQHRGTSKDPGRAVMLEQGRDNDRCWGCAFLLPTRDAARILETMDVRESAYEKRCLDLYGRSSDDVPIVRDVVAYVCPRCPQRSKAAGHTGESPITTIASIIASARGPSGRNVDYLYRLDGWLLQHGIRDDHVRSIAKLVHEREEAEEESRVCEDEPCAAAQGRVVVDDGAAEVVSNCGRSLLAVGVVRVVGDFGAGAHVAVVSVAGAAIAAGRTAYAADDLRALAGKRSRCCAELRPRHSGEPGVVIRKADMVLS</sequence>
<evidence type="ECO:0000256" key="1">
    <source>
        <dbReference type="ARBA" id="ARBA00012344"/>
    </source>
</evidence>
<dbReference type="Gene3D" id="3.10.490.10">
    <property type="entry name" value="Gamma-glutamyl cyclotransferase-like"/>
    <property type="match status" value="1"/>
</dbReference>
<dbReference type="SUPFAM" id="SSF110857">
    <property type="entry name" value="Gamma-glutamyl cyclotransferase-like"/>
    <property type="match status" value="1"/>
</dbReference>
<dbReference type="OrthoDB" id="1933483at2759"/>
<dbReference type="AlphaFoldDB" id="A0A8J2S6K6"/>
<dbReference type="GO" id="GO:0005737">
    <property type="term" value="C:cytoplasm"/>
    <property type="evidence" value="ECO:0007669"/>
    <property type="project" value="TreeGrafter"/>
</dbReference>
<feature type="region of interest" description="Disordered" evidence="4">
    <location>
        <begin position="54"/>
        <end position="92"/>
    </location>
</feature>
<name>A0A8J2S6K6_9STRA</name>
<dbReference type="Proteomes" id="UP000789595">
    <property type="component" value="Unassembled WGS sequence"/>
</dbReference>
<dbReference type="SMART" id="SM00359">
    <property type="entry name" value="PUA"/>
    <property type="match status" value="1"/>
</dbReference>
<dbReference type="Pfam" id="PF04752">
    <property type="entry name" value="ChaC"/>
    <property type="match status" value="1"/>
</dbReference>
<keyword evidence="3" id="KW-0175">Coiled coil</keyword>
<evidence type="ECO:0000259" key="5">
    <source>
        <dbReference type="SMART" id="SM00359"/>
    </source>
</evidence>
<dbReference type="Pfam" id="PF01472">
    <property type="entry name" value="PUA"/>
    <property type="match status" value="1"/>
</dbReference>
<dbReference type="SUPFAM" id="SSF88697">
    <property type="entry name" value="PUA domain-like"/>
    <property type="match status" value="1"/>
</dbReference>
<accession>A0A8J2S6K6</accession>
<evidence type="ECO:0000256" key="4">
    <source>
        <dbReference type="SAM" id="MobiDB-lite"/>
    </source>
</evidence>
<dbReference type="InterPro" id="IPR036974">
    <property type="entry name" value="PUA_sf"/>
</dbReference>
<evidence type="ECO:0000256" key="3">
    <source>
        <dbReference type="SAM" id="Coils"/>
    </source>
</evidence>
<comment type="caution">
    <text evidence="6">The sequence shown here is derived from an EMBL/GenBank/DDBJ whole genome shotgun (WGS) entry which is preliminary data.</text>
</comment>
<dbReference type="EC" id="4.3.2.7" evidence="1"/>
<dbReference type="GO" id="GO:0006751">
    <property type="term" value="P:glutathione catabolic process"/>
    <property type="evidence" value="ECO:0007669"/>
    <property type="project" value="InterPro"/>
</dbReference>
<feature type="coiled-coil region" evidence="3">
    <location>
        <begin position="274"/>
        <end position="301"/>
    </location>
</feature>
<dbReference type="PROSITE" id="PS50890">
    <property type="entry name" value="PUA"/>
    <property type="match status" value="1"/>
</dbReference>
<evidence type="ECO:0000313" key="7">
    <source>
        <dbReference type="Proteomes" id="UP000789595"/>
    </source>
</evidence>
<organism evidence="6 7">
    <name type="scientific">Pelagomonas calceolata</name>
    <dbReference type="NCBI Taxonomy" id="35677"/>
    <lineage>
        <taxon>Eukaryota</taxon>
        <taxon>Sar</taxon>
        <taxon>Stramenopiles</taxon>
        <taxon>Ochrophyta</taxon>
        <taxon>Pelagophyceae</taxon>
        <taxon>Pelagomonadales</taxon>
        <taxon>Pelagomonadaceae</taxon>
        <taxon>Pelagomonas</taxon>
    </lineage>
</organism>
<evidence type="ECO:0000313" key="6">
    <source>
        <dbReference type="EMBL" id="CAH0364745.1"/>
    </source>
</evidence>
<dbReference type="InterPro" id="IPR013024">
    <property type="entry name" value="GGCT-like"/>
</dbReference>
<dbReference type="InterPro" id="IPR015947">
    <property type="entry name" value="PUA-like_sf"/>
</dbReference>
<feature type="domain" description="PUA" evidence="5">
    <location>
        <begin position="308"/>
        <end position="387"/>
    </location>
</feature>
<keyword evidence="2" id="KW-0456">Lyase</keyword>
<dbReference type="InterPro" id="IPR036568">
    <property type="entry name" value="GGCT-like_sf"/>
</dbReference>
<dbReference type="InterPro" id="IPR002478">
    <property type="entry name" value="PUA"/>
</dbReference>
<dbReference type="GO" id="GO:0061928">
    <property type="term" value="F:glutathione specific gamma-glutamylcyclotransferase activity"/>
    <property type="evidence" value="ECO:0007669"/>
    <property type="project" value="UniProtKB-EC"/>
</dbReference>
<keyword evidence="7" id="KW-1185">Reference proteome</keyword>
<dbReference type="PANTHER" id="PTHR12192">
    <property type="entry name" value="CATION TRANSPORT PROTEIN CHAC-RELATED"/>
    <property type="match status" value="1"/>
</dbReference>
<dbReference type="Gene3D" id="2.30.130.10">
    <property type="entry name" value="PUA domain"/>
    <property type="match status" value="1"/>
</dbReference>
<feature type="compositionally biased region" description="Pro residues" evidence="4">
    <location>
        <begin position="62"/>
        <end position="82"/>
    </location>
</feature>
<proteinExistence type="predicted"/>
<dbReference type="CDD" id="cd06661">
    <property type="entry name" value="GGCT_like"/>
    <property type="match status" value="1"/>
</dbReference>
<dbReference type="EMBL" id="CAKKNE010000001">
    <property type="protein sequence ID" value="CAH0364745.1"/>
    <property type="molecule type" value="Genomic_DNA"/>
</dbReference>
<protein>
    <recommendedName>
        <fullName evidence="1">glutathione-specific gamma-glutamylcyclotransferase</fullName>
        <ecNumber evidence="1">4.3.2.7</ecNumber>
    </recommendedName>
</protein>
<evidence type="ECO:0000256" key="2">
    <source>
        <dbReference type="ARBA" id="ARBA00023239"/>
    </source>
</evidence>